<keyword evidence="2" id="KW-1185">Reference proteome</keyword>
<reference evidence="1 2" key="1">
    <citation type="submission" date="2022-10" db="EMBL/GenBank/DDBJ databases">
        <title>The complete genomes of actinobacterial strains from the NBC collection.</title>
        <authorList>
            <person name="Joergensen T.S."/>
            <person name="Alvarez Arevalo M."/>
            <person name="Sterndorff E.B."/>
            <person name="Faurdal D."/>
            <person name="Vuksanovic O."/>
            <person name="Mourched A.-S."/>
            <person name="Charusanti P."/>
            <person name="Shaw S."/>
            <person name="Blin K."/>
            <person name="Weber T."/>
        </authorList>
    </citation>
    <scope>NUCLEOTIDE SEQUENCE [LARGE SCALE GENOMIC DNA]</scope>
    <source>
        <strain evidence="1 2">NBC_00123</strain>
    </source>
</reference>
<evidence type="ECO:0008006" key="3">
    <source>
        <dbReference type="Google" id="ProtNLM"/>
    </source>
</evidence>
<accession>A0ABZ1LK13</accession>
<sequence length="136" mass="15512">MARPRRNRGGNVRRQGPLTIEIEGLEGLTDRIEDLPAEVRQALFKALREASEAVIAEVKGKVKVDSRNLQGSVKARYENNKLRAEIGWWDADDTYSIYQEFGTKRMPPNPTLGPALEQERTRINDRVKTEVRKVLP</sequence>
<name>A0ABZ1LK13_9ACTN</name>
<dbReference type="RefSeq" id="WP_030322834.1">
    <property type="nucleotide sequence ID" value="NZ_CP108188.1"/>
</dbReference>
<evidence type="ECO:0000313" key="1">
    <source>
        <dbReference type="EMBL" id="WTR73826.1"/>
    </source>
</evidence>
<dbReference type="Proteomes" id="UP001622594">
    <property type="component" value="Chromosome"/>
</dbReference>
<dbReference type="InterPro" id="IPR010064">
    <property type="entry name" value="HK97-gp10_tail"/>
</dbReference>
<protein>
    <recommendedName>
        <fullName evidence="3">HK97 gp10 family phage protein</fullName>
    </recommendedName>
</protein>
<gene>
    <name evidence="1" type="ORF">OG814_33335</name>
</gene>
<dbReference type="NCBIfam" id="TIGR01725">
    <property type="entry name" value="phge_HK97_gp10"/>
    <property type="match status" value="1"/>
</dbReference>
<organism evidence="1 2">
    <name type="scientific">Streptomyces zaomyceticus</name>
    <dbReference type="NCBI Taxonomy" id="68286"/>
    <lineage>
        <taxon>Bacteria</taxon>
        <taxon>Bacillati</taxon>
        <taxon>Actinomycetota</taxon>
        <taxon>Actinomycetes</taxon>
        <taxon>Kitasatosporales</taxon>
        <taxon>Streptomycetaceae</taxon>
        <taxon>Streptomyces</taxon>
    </lineage>
</organism>
<dbReference type="EMBL" id="CP108188">
    <property type="protein sequence ID" value="WTR73826.1"/>
    <property type="molecule type" value="Genomic_DNA"/>
</dbReference>
<proteinExistence type="predicted"/>
<dbReference type="Pfam" id="PF04883">
    <property type="entry name" value="HK97-gp10_like"/>
    <property type="match status" value="1"/>
</dbReference>
<evidence type="ECO:0000313" key="2">
    <source>
        <dbReference type="Proteomes" id="UP001622594"/>
    </source>
</evidence>